<proteinExistence type="predicted"/>
<keyword evidence="3" id="KW-1185">Reference proteome</keyword>
<keyword evidence="1" id="KW-0732">Signal</keyword>
<sequence length="234" mass="25981">MKTFSPITLSLIVALLLVCVTTTATAQIDAPRASIEIKGEQPNEVPTEVFMSPTAPKKDNTIQSGSLVFKSKIKLSDPFAAKEKREINLIKGDDFAKKDFSALENKMNNSNAKDKEKLRPEYYRDQYLGDFKSGSKFVNFTYRDHGTVDGDLVSVSVNGTVVHPRIFLEGEFQGFYLDLVKGFNKIEVKALNQGSVGANTAQFVMYDDERQVISSNAWFLASGFTATVIIVKEE</sequence>
<name>A0ABV9LAJ6_9FLAO</name>
<dbReference type="Proteomes" id="UP001595878">
    <property type="component" value="Unassembled WGS sequence"/>
</dbReference>
<comment type="caution">
    <text evidence="2">The sequence shown here is derived from an EMBL/GenBank/DDBJ whole genome shotgun (WGS) entry which is preliminary data.</text>
</comment>
<evidence type="ECO:0008006" key="4">
    <source>
        <dbReference type="Google" id="ProtNLM"/>
    </source>
</evidence>
<dbReference type="RefSeq" id="WP_380034238.1">
    <property type="nucleotide sequence ID" value="NZ_JBHSHB010000016.1"/>
</dbReference>
<evidence type="ECO:0000313" key="2">
    <source>
        <dbReference type="EMBL" id="MFC4690882.1"/>
    </source>
</evidence>
<feature type="chain" id="PRO_5047381957" description="Secreted protein" evidence="1">
    <location>
        <begin position="27"/>
        <end position="234"/>
    </location>
</feature>
<feature type="signal peptide" evidence="1">
    <location>
        <begin position="1"/>
        <end position="26"/>
    </location>
</feature>
<reference evidence="3" key="1">
    <citation type="journal article" date="2019" name="Int. J. Syst. Evol. Microbiol.">
        <title>The Global Catalogue of Microorganisms (GCM) 10K type strain sequencing project: providing services to taxonomists for standard genome sequencing and annotation.</title>
        <authorList>
            <consortium name="The Broad Institute Genomics Platform"/>
            <consortium name="The Broad Institute Genome Sequencing Center for Infectious Disease"/>
            <person name="Wu L."/>
            <person name="Ma J."/>
        </authorList>
    </citation>
    <scope>NUCLEOTIDE SEQUENCE [LARGE SCALE GENOMIC DNA]</scope>
    <source>
        <strain evidence="3">CGMCC 4.7427</strain>
    </source>
</reference>
<accession>A0ABV9LAJ6</accession>
<evidence type="ECO:0000313" key="3">
    <source>
        <dbReference type="Proteomes" id="UP001595878"/>
    </source>
</evidence>
<organism evidence="2 3">
    <name type="scientific">Dokdonia genika</name>
    <dbReference type="NCBI Taxonomy" id="308113"/>
    <lineage>
        <taxon>Bacteria</taxon>
        <taxon>Pseudomonadati</taxon>
        <taxon>Bacteroidota</taxon>
        <taxon>Flavobacteriia</taxon>
        <taxon>Flavobacteriales</taxon>
        <taxon>Flavobacteriaceae</taxon>
        <taxon>Dokdonia</taxon>
    </lineage>
</organism>
<gene>
    <name evidence="2" type="ORF">ACFO5T_10625</name>
</gene>
<protein>
    <recommendedName>
        <fullName evidence="4">Secreted protein</fullName>
    </recommendedName>
</protein>
<dbReference type="EMBL" id="JBHSHB010000016">
    <property type="protein sequence ID" value="MFC4690882.1"/>
    <property type="molecule type" value="Genomic_DNA"/>
</dbReference>
<evidence type="ECO:0000256" key="1">
    <source>
        <dbReference type="SAM" id="SignalP"/>
    </source>
</evidence>